<name>A0AB33JLD2_9ACTN</name>
<reference evidence="2" key="1">
    <citation type="submission" date="2024-07" db="EMBL/GenBank/DDBJ databases">
        <title>Complete genome sequences of cellulolytic bacteria, Kitasatospora sp. CMC57 and Streptomyces sp. CMC78, isolated from Japanese agricultural soil.</title>
        <authorList>
            <person name="Hashimoto T."/>
            <person name="Ito M."/>
            <person name="Iwamoto M."/>
            <person name="Fukahori D."/>
            <person name="Shoda T."/>
            <person name="Sakoda M."/>
            <person name="Morohoshi T."/>
            <person name="Mitsuboshi M."/>
            <person name="Nishizawa T."/>
        </authorList>
    </citation>
    <scope>NUCLEOTIDE SEQUENCE</scope>
    <source>
        <strain evidence="2">CMC57</strain>
    </source>
</reference>
<keyword evidence="1" id="KW-0812">Transmembrane</keyword>
<sequence>MVLAWALIGLQIAAIATTAVRLTPSHRQDPTRVPLTAHRTWPPLLAANLLPSDAPVAAWGLWGATIIAAALAHGLADAP</sequence>
<keyword evidence="1" id="KW-1133">Transmembrane helix</keyword>
<dbReference type="AlphaFoldDB" id="A0AB33JLD2"/>
<keyword evidence="1" id="KW-0472">Membrane</keyword>
<proteinExistence type="predicted"/>
<dbReference type="EMBL" id="AP035881">
    <property type="protein sequence ID" value="BFP44076.1"/>
    <property type="molecule type" value="Genomic_DNA"/>
</dbReference>
<protein>
    <submittedName>
        <fullName evidence="2">Uncharacterized protein</fullName>
    </submittedName>
</protein>
<gene>
    <name evidence="2" type="ORF">KCMC57_04440</name>
</gene>
<dbReference type="RefSeq" id="WP_407986676.1">
    <property type="nucleotide sequence ID" value="NZ_AP035881.2"/>
</dbReference>
<evidence type="ECO:0000313" key="2">
    <source>
        <dbReference type="EMBL" id="BFP44076.1"/>
    </source>
</evidence>
<evidence type="ECO:0000256" key="1">
    <source>
        <dbReference type="SAM" id="Phobius"/>
    </source>
</evidence>
<organism evidence="2">
    <name type="scientific">Kitasatospora sp. CMC57</name>
    <dbReference type="NCBI Taxonomy" id="3231513"/>
    <lineage>
        <taxon>Bacteria</taxon>
        <taxon>Bacillati</taxon>
        <taxon>Actinomycetota</taxon>
        <taxon>Actinomycetes</taxon>
        <taxon>Kitasatosporales</taxon>
        <taxon>Streptomycetaceae</taxon>
        <taxon>Kitasatospora</taxon>
    </lineage>
</organism>
<feature type="transmembrane region" description="Helical" evidence="1">
    <location>
        <begin position="56"/>
        <end position="76"/>
    </location>
</feature>
<accession>A0AB33JLD2</accession>